<comment type="caution">
    <text evidence="1">The sequence shown here is derived from an EMBL/GenBank/DDBJ whole genome shotgun (WGS) entry which is preliminary data.</text>
</comment>
<name>A0A9D1FIY6_9BACT</name>
<dbReference type="EMBL" id="DVJQ01000057">
    <property type="protein sequence ID" value="HIS74716.1"/>
    <property type="molecule type" value="Genomic_DNA"/>
</dbReference>
<reference evidence="1" key="2">
    <citation type="journal article" date="2021" name="PeerJ">
        <title>Extensive microbial diversity within the chicken gut microbiome revealed by metagenomics and culture.</title>
        <authorList>
            <person name="Gilroy R."/>
            <person name="Ravi A."/>
            <person name="Getino M."/>
            <person name="Pursley I."/>
            <person name="Horton D.L."/>
            <person name="Alikhan N.F."/>
            <person name="Baker D."/>
            <person name="Gharbi K."/>
            <person name="Hall N."/>
            <person name="Watson M."/>
            <person name="Adriaenssens E.M."/>
            <person name="Foster-Nyarko E."/>
            <person name="Jarju S."/>
            <person name="Secka A."/>
            <person name="Antonio M."/>
            <person name="Oren A."/>
            <person name="Chaudhuri R.R."/>
            <person name="La Ragione R."/>
            <person name="Hildebrand F."/>
            <person name="Pallen M.J."/>
        </authorList>
    </citation>
    <scope>NUCLEOTIDE SEQUENCE</scope>
    <source>
        <strain evidence="1">CHK152-2871</strain>
    </source>
</reference>
<proteinExistence type="predicted"/>
<accession>A0A9D1FIY6</accession>
<sequence>MKLKAGYKPLIAFSLVWVKITEKPPFAKSALINIPFAITGKIPEFILNPQESA</sequence>
<dbReference type="AlphaFoldDB" id="A0A9D1FIY6"/>
<protein>
    <submittedName>
        <fullName evidence="1">Uncharacterized protein</fullName>
    </submittedName>
</protein>
<evidence type="ECO:0000313" key="2">
    <source>
        <dbReference type="Proteomes" id="UP000886865"/>
    </source>
</evidence>
<dbReference type="Proteomes" id="UP000886865">
    <property type="component" value="Unassembled WGS sequence"/>
</dbReference>
<reference evidence="1" key="1">
    <citation type="submission" date="2020-10" db="EMBL/GenBank/DDBJ databases">
        <authorList>
            <person name="Gilroy R."/>
        </authorList>
    </citation>
    <scope>NUCLEOTIDE SEQUENCE</scope>
    <source>
        <strain evidence="1">CHK152-2871</strain>
    </source>
</reference>
<organism evidence="1 2">
    <name type="scientific">Candidatus Galligastranaerophilus intestinavium</name>
    <dbReference type="NCBI Taxonomy" id="2840836"/>
    <lineage>
        <taxon>Bacteria</taxon>
        <taxon>Candidatus Galligastranaerophilus</taxon>
    </lineage>
</organism>
<gene>
    <name evidence="1" type="ORF">IAA86_06820</name>
</gene>
<evidence type="ECO:0000313" key="1">
    <source>
        <dbReference type="EMBL" id="HIS74716.1"/>
    </source>
</evidence>